<feature type="region of interest" description="Disordered" evidence="1">
    <location>
        <begin position="1"/>
        <end position="36"/>
    </location>
</feature>
<proteinExistence type="predicted"/>
<evidence type="ECO:0000313" key="3">
    <source>
        <dbReference type="Proteomes" id="UP001176960"/>
    </source>
</evidence>
<comment type="caution">
    <text evidence="2">The sequence shown here is derived from an EMBL/GenBank/DDBJ whole genome shotgun (WGS) entry which is preliminary data.</text>
</comment>
<dbReference type="AlphaFoldDB" id="A0AA35Y335"/>
<name>A0AA35Y335_9PROT</name>
<evidence type="ECO:0000256" key="1">
    <source>
        <dbReference type="SAM" id="MobiDB-lite"/>
    </source>
</evidence>
<dbReference type="EMBL" id="CATKSH010000003">
    <property type="protein sequence ID" value="CAI9119843.1"/>
    <property type="molecule type" value="Genomic_DNA"/>
</dbReference>
<dbReference type="RefSeq" id="WP_289840914.1">
    <property type="nucleotide sequence ID" value="NZ_CATKSH010000003.1"/>
</dbReference>
<reference evidence="2" key="1">
    <citation type="submission" date="2023-03" db="EMBL/GenBank/DDBJ databases">
        <authorList>
            <person name="Cleenwerck I."/>
        </authorList>
    </citation>
    <scope>NUCLEOTIDE SEQUENCE</scope>
    <source>
        <strain evidence="2">LMG 32879</strain>
    </source>
</reference>
<accession>A0AA35Y335</accession>
<sequence>MNTPRQTRLSAHPLDHAAMRRGPRPARAKVERKTVSPAMRQVAGQLGECAMRCTEAYVVRDREALVLESAVFLDLIAEIWAMRGLDRADVYRELDHRMQLSELLLRFNSEDAQAEPGARRRFWRPATTKLP</sequence>
<gene>
    <name evidence="2" type="ORF">LMG32879_000669</name>
</gene>
<protein>
    <submittedName>
        <fullName evidence="2">Uncharacterized protein</fullName>
    </submittedName>
</protein>
<evidence type="ECO:0000313" key="2">
    <source>
        <dbReference type="EMBL" id="CAI9119843.1"/>
    </source>
</evidence>
<organism evidence="2 3">
    <name type="scientific">Brytella acorum</name>
    <dbReference type="NCBI Taxonomy" id="2959299"/>
    <lineage>
        <taxon>Bacteria</taxon>
        <taxon>Pseudomonadati</taxon>
        <taxon>Pseudomonadota</taxon>
        <taxon>Alphaproteobacteria</taxon>
        <taxon>Acetobacterales</taxon>
        <taxon>Acetobacteraceae</taxon>
        <taxon>Brytella</taxon>
    </lineage>
</organism>
<dbReference type="Proteomes" id="UP001176960">
    <property type="component" value="Unassembled WGS sequence"/>
</dbReference>
<keyword evidence="3" id="KW-1185">Reference proteome</keyword>